<reference evidence="3" key="1">
    <citation type="submission" date="2016-10" db="EMBL/GenBank/DDBJ databases">
        <authorList>
            <person name="de Groot N.N."/>
        </authorList>
    </citation>
    <scope>NUCLEOTIDE SEQUENCE</scope>
</reference>
<dbReference type="AlphaFoldDB" id="A0A1W1B9N4"/>
<feature type="compositionally biased region" description="Basic and acidic residues" evidence="1">
    <location>
        <begin position="25"/>
        <end position="45"/>
    </location>
</feature>
<sequence length="128" mass="14604">MDQLKDVILSTLAEIQESVPPETAPKAEEKSKKEELKEPQKESSTKSKTLSKENFFSEVTSKKEPQLSSQREGELLFLNSLRERMLVLFEGFQAPNNTSIEAKIDLTLNFLEYLLSAIDERIEQIKGK</sequence>
<evidence type="ECO:0000256" key="1">
    <source>
        <dbReference type="SAM" id="MobiDB-lite"/>
    </source>
</evidence>
<gene>
    <name evidence="3" type="ORF">MNB_SM-7-1049</name>
</gene>
<name>A0A1W1B9N4_9ZZZZ</name>
<protein>
    <recommendedName>
        <fullName evidence="2">Campylobacter invasion antigen D C-terminal domain-containing protein</fullName>
    </recommendedName>
</protein>
<evidence type="ECO:0000313" key="3">
    <source>
        <dbReference type="EMBL" id="SFV50283.1"/>
    </source>
</evidence>
<accession>A0A1W1B9N4</accession>
<dbReference type="InterPro" id="IPR054057">
    <property type="entry name" value="CiaD_C"/>
</dbReference>
<proteinExistence type="predicted"/>
<dbReference type="Pfam" id="PF21862">
    <property type="entry name" value="CiaD"/>
    <property type="match status" value="1"/>
</dbReference>
<feature type="region of interest" description="Disordered" evidence="1">
    <location>
        <begin position="15"/>
        <end position="70"/>
    </location>
</feature>
<feature type="domain" description="Campylobacter invasion antigen D C-terminal" evidence="2">
    <location>
        <begin position="72"/>
        <end position="123"/>
    </location>
</feature>
<organism evidence="3">
    <name type="scientific">hydrothermal vent metagenome</name>
    <dbReference type="NCBI Taxonomy" id="652676"/>
    <lineage>
        <taxon>unclassified sequences</taxon>
        <taxon>metagenomes</taxon>
        <taxon>ecological metagenomes</taxon>
    </lineage>
</organism>
<dbReference type="EMBL" id="FPHB01000011">
    <property type="protein sequence ID" value="SFV50283.1"/>
    <property type="molecule type" value="Genomic_DNA"/>
</dbReference>
<evidence type="ECO:0000259" key="2">
    <source>
        <dbReference type="Pfam" id="PF21862"/>
    </source>
</evidence>